<evidence type="ECO:0000259" key="16">
    <source>
        <dbReference type="PROSITE" id="PS50507"/>
    </source>
</evidence>
<evidence type="ECO:0000256" key="6">
    <source>
        <dbReference type="ARBA" id="ARBA00022695"/>
    </source>
</evidence>
<evidence type="ECO:0000256" key="8">
    <source>
        <dbReference type="ARBA" id="ARBA00022758"/>
    </source>
</evidence>
<evidence type="ECO:0000256" key="1">
    <source>
        <dbReference type="ARBA" id="ARBA00004141"/>
    </source>
</evidence>
<evidence type="ECO:0000256" key="11">
    <source>
        <dbReference type="ARBA" id="ARBA00022953"/>
    </source>
</evidence>
<reference evidence="18" key="1">
    <citation type="submission" date="2023-08" db="EMBL/GenBank/DDBJ databases">
        <authorList>
            <person name="Igori D."/>
            <person name="Kim S.E."/>
            <person name="Kwon J.-A."/>
            <person name="Park Y.C."/>
            <person name="Moon J.S."/>
        </authorList>
    </citation>
    <scope>NUCLEOTIDE SEQUENCE</scope>
    <source>
        <strain evidence="18">Seongju</strain>
    </source>
</reference>
<dbReference type="GO" id="GO:0003723">
    <property type="term" value="F:RNA binding"/>
    <property type="evidence" value="ECO:0007669"/>
    <property type="project" value="InterPro"/>
</dbReference>
<evidence type="ECO:0000259" key="17">
    <source>
        <dbReference type="PROSITE" id="PS51868"/>
    </source>
</evidence>
<evidence type="ECO:0000256" key="7">
    <source>
        <dbReference type="ARBA" id="ARBA00022741"/>
    </source>
</evidence>
<dbReference type="InterPro" id="IPR043504">
    <property type="entry name" value="Peptidase_S1_PA_chymotrypsin"/>
</dbReference>
<dbReference type="InterPro" id="IPR000382">
    <property type="entry name" value="Peptidase_S39B_luteovirus"/>
</dbReference>
<feature type="transmembrane region" description="Helical" evidence="15">
    <location>
        <begin position="127"/>
        <end position="148"/>
    </location>
</feature>
<dbReference type="InterPro" id="IPR007094">
    <property type="entry name" value="RNA-dir_pol_PSvirus"/>
</dbReference>
<keyword evidence="13 15" id="KW-0472">Membrane</keyword>
<dbReference type="SUPFAM" id="SSF50494">
    <property type="entry name" value="Trypsin-like serine proteases"/>
    <property type="match status" value="1"/>
</dbReference>
<gene>
    <name evidence="18" type="primary">P1-P2</name>
</gene>
<evidence type="ECO:0000256" key="5">
    <source>
        <dbReference type="ARBA" id="ARBA00022692"/>
    </source>
</evidence>
<comment type="subcellular location">
    <subcellularLocation>
        <location evidence="1">Membrane</location>
        <topology evidence="1">Multi-pass membrane protein</topology>
    </subcellularLocation>
</comment>
<keyword evidence="12 15" id="KW-1133">Transmembrane helix</keyword>
<evidence type="ECO:0000256" key="9">
    <source>
        <dbReference type="ARBA" id="ARBA00022801"/>
    </source>
</evidence>
<evidence type="ECO:0000256" key="13">
    <source>
        <dbReference type="ARBA" id="ARBA00023136"/>
    </source>
</evidence>
<evidence type="ECO:0000313" key="18">
    <source>
        <dbReference type="EMBL" id="WNV26851.1"/>
    </source>
</evidence>
<dbReference type="GO" id="GO:0000166">
    <property type="term" value="F:nucleotide binding"/>
    <property type="evidence" value="ECO:0007669"/>
    <property type="project" value="UniProtKB-KW"/>
</dbReference>
<keyword evidence="8" id="KW-0688">Ribosomal frameshifting</keyword>
<keyword evidence="7" id="KW-0547">Nucleotide-binding</keyword>
<evidence type="ECO:0000256" key="3">
    <source>
        <dbReference type="ARBA" id="ARBA00022670"/>
    </source>
</evidence>
<dbReference type="GO" id="GO:0003968">
    <property type="term" value="F:RNA-directed RNA polymerase activity"/>
    <property type="evidence" value="ECO:0007669"/>
    <property type="project" value="UniProtKB-KW"/>
</dbReference>
<feature type="domain" description="RdRp catalytic" evidence="16">
    <location>
        <begin position="905"/>
        <end position="1020"/>
    </location>
</feature>
<dbReference type="GO" id="GO:0004252">
    <property type="term" value="F:serine-type endopeptidase activity"/>
    <property type="evidence" value="ECO:0007669"/>
    <property type="project" value="InterPro"/>
</dbReference>
<keyword evidence="11" id="KW-0693">Viral RNA replication</keyword>
<dbReference type="GO" id="GO:0075523">
    <property type="term" value="P:viral translational frameshifting"/>
    <property type="evidence" value="ECO:0007669"/>
    <property type="project" value="UniProtKB-KW"/>
</dbReference>
<keyword evidence="2 18" id="KW-0696">RNA-directed RNA polymerase</keyword>
<keyword evidence="5 15" id="KW-0812">Transmembrane</keyword>
<dbReference type="EMBL" id="OR453957">
    <property type="protein sequence ID" value="WNV26851.1"/>
    <property type="molecule type" value="Genomic_RNA"/>
</dbReference>
<evidence type="ECO:0000256" key="4">
    <source>
        <dbReference type="ARBA" id="ARBA00022679"/>
    </source>
</evidence>
<sequence>MNTGFLSITLFYTCFLSCCAAMSQPQDLLYLPPKACYSPTSVGVSHSGSFQNSTCTLDISALPPPRMAQKAATEHTSTELLQIVLQRTLSDAQNMLFKMAAPFTATSQYLLSLNYQEKIDSIVEYCLWKLVQIWLTGFYLIATCLWTFVVRYTMPVFALSLLATLSILLLKACQWIYGNLLLWVIVYPLKYIYKALIYKRVFKNEKMVEGFKSFSIYQDPPKNAVLEIQYQTGDHAGYATCVQLTNGHSGLLTAYHVYNPDFYVRSFRLNTKIKMENFPVVYESKEDDLIIMMGPPNWAGDLGCKAVHMETADKLGAGPAMFYTYDEGKPLANSAKLTEAYKRWVKVLSNTDTGVSGSAYWSGKNVLGVHRGHREGINANLMVPIPPIPDLTSSRYVFETSAPQGKLFEVYIPAKYEKKEFLHRDWNQFDEDDDDEFLRGKPFFNEKQREGSRLRQRRIDEYIGKIKPDDYWSTQETTSTHSSDFSTVRGDTSHPFVFNHGEPVFTEEIKPQIEKQNGENFAAYYDNTVSGNRFKQGRLPKQRHPRNQRAIAKDIRAARRAACGAFIDQISQEHRCIGDREQSCLYNSEWHHEKAEESGETNEERRFWRETTAKNYTEFFRQTFSWEVPTTAPEITGFQPCGKFNKRYFPKQKQPSKWGEKLTKKYPELEAETAGFGWPQFGAQAELKSLKLQADRWATRLAVAQKPTLREREQVIRETTRRYANTTSGNPFVAFNWSCFLEEFKIAVNSLELDAGIGVPYIAYGKPTHRGWVENQELLPILAQLTWDRLQKMFQASEYSEMTSEQLVQEGLCDPIRVFVKGEPHKQSKLDEGRYRLIMSVSLIDQLVARVLFQKQNKLEIALWRGIPSKPGLGLSTDDQIEDFVGHLAKYLNVSSENLFENWKQHILPTDCSGFDWSVSDWLLEDEMEVRNRLTINCSDLTRKLRAVWLKCISNSILCLSDGTMLAQRIPGVQKSGSYNTSSSNSRIRVMASIYAGSGWCVAMGDDALESPDSNLERYKELGFKVEVSEKFEFCSHHFQNPQLAIPVNGGKMLYKLIHGYDPESGNLEVLKNYLCAVVSVLNELRHKPELASKLEEWLFPVGSQKI</sequence>
<keyword evidence="10" id="KW-0720">Serine protease</keyword>
<dbReference type="InterPro" id="IPR001795">
    <property type="entry name" value="RNA-dir_pol_luteovirus"/>
</dbReference>
<dbReference type="PROSITE" id="PS51868">
    <property type="entry name" value="PEPTIDASE_S39"/>
    <property type="match status" value="1"/>
</dbReference>
<dbReference type="Pfam" id="PF02123">
    <property type="entry name" value="RdRP_4"/>
    <property type="match status" value="1"/>
</dbReference>
<keyword evidence="3" id="KW-0645">Protease</keyword>
<feature type="domain" description="Peptidase S39" evidence="17">
    <location>
        <begin position="208"/>
        <end position="399"/>
    </location>
</feature>
<dbReference type="InterPro" id="IPR043502">
    <property type="entry name" value="DNA/RNA_pol_sf"/>
</dbReference>
<name>A0AA96PYG2_9VIRU</name>
<protein>
    <submittedName>
        <fullName evidence="18">RNA-dependent RNA polymerase</fullName>
    </submittedName>
</protein>
<dbReference type="PROSITE" id="PS50507">
    <property type="entry name" value="RDRP_SSRNA_POS"/>
    <property type="match status" value="1"/>
</dbReference>
<dbReference type="GO" id="GO:0006508">
    <property type="term" value="P:proteolysis"/>
    <property type="evidence" value="ECO:0007669"/>
    <property type="project" value="UniProtKB-KW"/>
</dbReference>
<proteinExistence type="predicted"/>
<evidence type="ECO:0000256" key="2">
    <source>
        <dbReference type="ARBA" id="ARBA00022484"/>
    </source>
</evidence>
<keyword evidence="4" id="KW-0808">Transferase</keyword>
<dbReference type="GO" id="GO:0039694">
    <property type="term" value="P:viral RNA genome replication"/>
    <property type="evidence" value="ECO:0007669"/>
    <property type="project" value="InterPro"/>
</dbReference>
<feature type="transmembrane region" description="Helical" evidence="15">
    <location>
        <begin position="154"/>
        <end position="173"/>
    </location>
</feature>
<accession>A0AA96PYG2</accession>
<dbReference type="Pfam" id="PF02122">
    <property type="entry name" value="Peptidase_S39"/>
    <property type="match status" value="1"/>
</dbReference>
<evidence type="ECO:0000256" key="12">
    <source>
        <dbReference type="ARBA" id="ARBA00022989"/>
    </source>
</evidence>
<evidence type="ECO:0000256" key="10">
    <source>
        <dbReference type="ARBA" id="ARBA00022825"/>
    </source>
</evidence>
<dbReference type="SUPFAM" id="SSF56672">
    <property type="entry name" value="DNA/RNA polymerases"/>
    <property type="match status" value="1"/>
</dbReference>
<dbReference type="GO" id="GO:0006351">
    <property type="term" value="P:DNA-templated transcription"/>
    <property type="evidence" value="ECO:0007669"/>
    <property type="project" value="InterPro"/>
</dbReference>
<evidence type="ECO:0000256" key="15">
    <source>
        <dbReference type="SAM" id="Phobius"/>
    </source>
</evidence>
<keyword evidence="9" id="KW-0378">Hydrolase</keyword>
<organism evidence="18">
    <name type="scientific">Chrysanthemum virus D</name>
    <dbReference type="NCBI Taxonomy" id="3078488"/>
    <lineage>
        <taxon>Viruses</taxon>
        <taxon>Riboviria</taxon>
        <taxon>Orthornavirae</taxon>
        <taxon>Pisuviricota</taxon>
        <taxon>Pisoniviricetes</taxon>
        <taxon>Sobelivirales</taxon>
        <taxon>Solemoviridae</taxon>
        <taxon>Polerovirus</taxon>
    </lineage>
</organism>
<comment type="catalytic activity">
    <reaction evidence="14">
        <text>RNA(n) + a ribonucleoside 5'-triphosphate = RNA(n+1) + diphosphate</text>
        <dbReference type="Rhea" id="RHEA:21248"/>
        <dbReference type="Rhea" id="RHEA-COMP:14527"/>
        <dbReference type="Rhea" id="RHEA-COMP:17342"/>
        <dbReference type="ChEBI" id="CHEBI:33019"/>
        <dbReference type="ChEBI" id="CHEBI:61557"/>
        <dbReference type="ChEBI" id="CHEBI:140395"/>
        <dbReference type="EC" id="2.7.7.48"/>
    </reaction>
</comment>
<evidence type="ECO:0000256" key="14">
    <source>
        <dbReference type="ARBA" id="ARBA00048744"/>
    </source>
</evidence>
<dbReference type="Gene3D" id="2.40.10.10">
    <property type="entry name" value="Trypsin-like serine proteases"/>
    <property type="match status" value="2"/>
</dbReference>
<keyword evidence="6" id="KW-0548">Nucleotidyltransferase</keyword>
<dbReference type="GO" id="GO:0016020">
    <property type="term" value="C:membrane"/>
    <property type="evidence" value="ECO:0007669"/>
    <property type="project" value="UniProtKB-SubCell"/>
</dbReference>
<dbReference type="PRINTS" id="PR00914">
    <property type="entry name" value="LVIRUSRNAPOL"/>
</dbReference>
<dbReference type="InterPro" id="IPR009003">
    <property type="entry name" value="Peptidase_S1_PA"/>
</dbReference>